<dbReference type="PANTHER" id="PTHR10357:SF179">
    <property type="entry name" value="NEUTRAL AND BASIC AMINO ACID TRANSPORT PROTEIN RBAT"/>
    <property type="match status" value="1"/>
</dbReference>
<dbReference type="RefSeq" id="WP_067413733.1">
    <property type="nucleotide sequence ID" value="NZ_LNTY01000025.1"/>
</dbReference>
<accession>A0A135IA86</accession>
<dbReference type="Gene3D" id="3.90.400.10">
    <property type="entry name" value="Oligo-1,6-glucosidase, Domain 2"/>
    <property type="match status" value="1"/>
</dbReference>
<name>A0A135IA86_9GAMM</name>
<comment type="similarity">
    <text evidence="1">Belongs to the glycosyl hydrolase 13 family.</text>
</comment>
<dbReference type="GO" id="GO:0004556">
    <property type="term" value="F:alpha-amylase activity"/>
    <property type="evidence" value="ECO:0007669"/>
    <property type="project" value="TreeGrafter"/>
</dbReference>
<dbReference type="Gene3D" id="2.60.40.1180">
    <property type="entry name" value="Golgi alpha-mannosidase II"/>
    <property type="match status" value="1"/>
</dbReference>
<protein>
    <submittedName>
        <fullName evidence="5">Alpha-glucosidase</fullName>
    </submittedName>
</protein>
<evidence type="ECO:0000256" key="2">
    <source>
        <dbReference type="ARBA" id="ARBA00022801"/>
    </source>
</evidence>
<dbReference type="EMBL" id="LNTY01000025">
    <property type="protein sequence ID" value="KXF82352.1"/>
    <property type="molecule type" value="Genomic_DNA"/>
</dbReference>
<dbReference type="Pfam" id="PF00128">
    <property type="entry name" value="Alpha-amylase"/>
    <property type="match status" value="1"/>
</dbReference>
<sequence length="538" mass="60983">MTHPTLPVLYYVYVRSFYDSNGDGIGDINGIREKLDYFAWLGVDGILLSPIFDSPLSDFGYDITNLRGINPEYGTLEQFRLLIKEASEKGIDVYMDVVANHTSSQHPWFKESSSNSDNAKKDWYVWAPARSDGTPPNNWLTIFGESAWRWHPTRGEYYLHNTLSNQPDLNYRHPDVIRELLGSVRFWFETGVKGLRLDSVNLFLHDDKLRNNPPKHLGWQDPARADPYKYQSQRYNISRPENIHLLKQLRVIADGYDEKKWLLGSLSDPSPYPIIDRYTSEGDALDAANVFESLSLCQDFQQVGEQLQQFYGAVHPGQACWSTGNHDIARVASRWQDANAHPQAAKLLLLLLAVLPGAISIYQGEELGLPEANVPADKRRDFFGKQVIANYIGRDGCRTPIPWAANAPHLGFSNGESWLPPDPNHAPYSVDEQTHQEDSVLTFTRALLQWRKTLAVLQKGSCRVLAYNQALIVLERHFKEHTMIIALNGSPQDATIRLNLPSPAQTFAIPHMAHNEDIIQHALQLSPWQAWVGFMSNG</sequence>
<dbReference type="AlphaFoldDB" id="A0A135IA86"/>
<keyword evidence="2" id="KW-0378">Hydrolase</keyword>
<dbReference type="OrthoDB" id="9805159at2"/>
<dbReference type="InterPro" id="IPR017853">
    <property type="entry name" value="GH"/>
</dbReference>
<evidence type="ECO:0000256" key="1">
    <source>
        <dbReference type="ARBA" id="ARBA00008061"/>
    </source>
</evidence>
<dbReference type="FunFam" id="3.90.400.10:FF:000002">
    <property type="entry name" value="Sucrose isomerase"/>
    <property type="match status" value="1"/>
</dbReference>
<keyword evidence="3" id="KW-0326">Glycosidase</keyword>
<gene>
    <name evidence="5" type="ORF">ATN88_09380</name>
</gene>
<keyword evidence="6" id="KW-1185">Reference proteome</keyword>
<dbReference type="STRING" id="294935.ATN88_09380"/>
<evidence type="ECO:0000259" key="4">
    <source>
        <dbReference type="SMART" id="SM00642"/>
    </source>
</evidence>
<dbReference type="InterPro" id="IPR013780">
    <property type="entry name" value="Glyco_hydro_b"/>
</dbReference>
<feature type="domain" description="Glycosyl hydrolase family 13 catalytic" evidence="4">
    <location>
        <begin position="11"/>
        <end position="398"/>
    </location>
</feature>
<dbReference type="InterPro" id="IPR006047">
    <property type="entry name" value="GH13_cat_dom"/>
</dbReference>
<dbReference type="InterPro" id="IPR045857">
    <property type="entry name" value="O16G_dom_2"/>
</dbReference>
<evidence type="ECO:0000313" key="5">
    <source>
        <dbReference type="EMBL" id="KXF82352.1"/>
    </source>
</evidence>
<dbReference type="SUPFAM" id="SSF51011">
    <property type="entry name" value="Glycosyl hydrolase domain"/>
    <property type="match status" value="1"/>
</dbReference>
<evidence type="ECO:0000256" key="3">
    <source>
        <dbReference type="ARBA" id="ARBA00023295"/>
    </source>
</evidence>
<dbReference type="SMART" id="SM00642">
    <property type="entry name" value="Aamy"/>
    <property type="match status" value="1"/>
</dbReference>
<dbReference type="Gene3D" id="3.20.20.80">
    <property type="entry name" value="Glycosidases"/>
    <property type="match status" value="2"/>
</dbReference>
<dbReference type="SUPFAM" id="SSF51445">
    <property type="entry name" value="(Trans)glycosidases"/>
    <property type="match status" value="1"/>
</dbReference>
<organism evidence="5 6">
    <name type="scientific">Enterovibrio coralii</name>
    <dbReference type="NCBI Taxonomy" id="294935"/>
    <lineage>
        <taxon>Bacteria</taxon>
        <taxon>Pseudomonadati</taxon>
        <taxon>Pseudomonadota</taxon>
        <taxon>Gammaproteobacteria</taxon>
        <taxon>Vibrionales</taxon>
        <taxon>Vibrionaceae</taxon>
        <taxon>Enterovibrio</taxon>
    </lineage>
</organism>
<reference evidence="5 6" key="1">
    <citation type="submission" date="2015-11" db="EMBL/GenBank/DDBJ databases">
        <title>Genomic Taxonomy of the Vibrionaceae.</title>
        <authorList>
            <person name="Gomez-Gil B."/>
            <person name="Enciso-Ibarra J."/>
        </authorList>
    </citation>
    <scope>NUCLEOTIDE SEQUENCE [LARGE SCALE GENOMIC DNA]</scope>
    <source>
        <strain evidence="5 6">CAIM 912</strain>
    </source>
</reference>
<dbReference type="Proteomes" id="UP000070529">
    <property type="component" value="Unassembled WGS sequence"/>
</dbReference>
<evidence type="ECO:0000313" key="6">
    <source>
        <dbReference type="Proteomes" id="UP000070529"/>
    </source>
</evidence>
<dbReference type="GO" id="GO:0009313">
    <property type="term" value="P:oligosaccharide catabolic process"/>
    <property type="evidence" value="ECO:0007669"/>
    <property type="project" value="TreeGrafter"/>
</dbReference>
<proteinExistence type="inferred from homology"/>
<dbReference type="PANTHER" id="PTHR10357">
    <property type="entry name" value="ALPHA-AMYLASE FAMILY MEMBER"/>
    <property type="match status" value="1"/>
</dbReference>
<comment type="caution">
    <text evidence="5">The sequence shown here is derived from an EMBL/GenBank/DDBJ whole genome shotgun (WGS) entry which is preliminary data.</text>
</comment>